<gene>
    <name evidence="1" type="ORF">B0H16DRAFT_1235900</name>
</gene>
<protein>
    <recommendedName>
        <fullName evidence="3">Retrotransposon gag domain-containing protein</fullName>
    </recommendedName>
</protein>
<reference evidence="1" key="1">
    <citation type="submission" date="2023-03" db="EMBL/GenBank/DDBJ databases">
        <title>Massive genome expansion in bonnet fungi (Mycena s.s.) driven by repeated elements and novel gene families across ecological guilds.</title>
        <authorList>
            <consortium name="Lawrence Berkeley National Laboratory"/>
            <person name="Harder C.B."/>
            <person name="Miyauchi S."/>
            <person name="Viragh M."/>
            <person name="Kuo A."/>
            <person name="Thoen E."/>
            <person name="Andreopoulos B."/>
            <person name="Lu D."/>
            <person name="Skrede I."/>
            <person name="Drula E."/>
            <person name="Henrissat B."/>
            <person name="Morin E."/>
            <person name="Kohler A."/>
            <person name="Barry K."/>
            <person name="LaButti K."/>
            <person name="Morin E."/>
            <person name="Salamov A."/>
            <person name="Lipzen A."/>
            <person name="Mereny Z."/>
            <person name="Hegedus B."/>
            <person name="Baldrian P."/>
            <person name="Stursova M."/>
            <person name="Weitz H."/>
            <person name="Taylor A."/>
            <person name="Grigoriev I.V."/>
            <person name="Nagy L.G."/>
            <person name="Martin F."/>
            <person name="Kauserud H."/>
        </authorList>
    </citation>
    <scope>NUCLEOTIDE SEQUENCE</scope>
    <source>
        <strain evidence="1">CBHHK182m</strain>
    </source>
</reference>
<accession>A0AAD7H4M6</accession>
<dbReference type="AlphaFoldDB" id="A0AAD7H4M6"/>
<sequence>QIIDIVDRALGEVLNLPPRIRSPKLDTPPKFSGAGDHPAYIRWIETLVGWMRTMMYGGSDPDTDSFRVSVLKNLLDGVALEWYIDFVEKFEPPLDFASVLCGLHHRFITTATVHHALRDFDQI</sequence>
<dbReference type="EMBL" id="JARKIB010000370">
    <property type="protein sequence ID" value="KAJ7712295.1"/>
    <property type="molecule type" value="Genomic_DNA"/>
</dbReference>
<comment type="caution">
    <text evidence="1">The sequence shown here is derived from an EMBL/GenBank/DDBJ whole genome shotgun (WGS) entry which is preliminary data.</text>
</comment>
<keyword evidence="2" id="KW-1185">Reference proteome</keyword>
<organism evidence="1 2">
    <name type="scientific">Mycena metata</name>
    <dbReference type="NCBI Taxonomy" id="1033252"/>
    <lineage>
        <taxon>Eukaryota</taxon>
        <taxon>Fungi</taxon>
        <taxon>Dikarya</taxon>
        <taxon>Basidiomycota</taxon>
        <taxon>Agaricomycotina</taxon>
        <taxon>Agaricomycetes</taxon>
        <taxon>Agaricomycetidae</taxon>
        <taxon>Agaricales</taxon>
        <taxon>Marasmiineae</taxon>
        <taxon>Mycenaceae</taxon>
        <taxon>Mycena</taxon>
    </lineage>
</organism>
<feature type="non-terminal residue" evidence="1">
    <location>
        <position position="123"/>
    </location>
</feature>
<evidence type="ECO:0008006" key="3">
    <source>
        <dbReference type="Google" id="ProtNLM"/>
    </source>
</evidence>
<dbReference type="Proteomes" id="UP001215598">
    <property type="component" value="Unassembled WGS sequence"/>
</dbReference>
<proteinExistence type="predicted"/>
<evidence type="ECO:0000313" key="2">
    <source>
        <dbReference type="Proteomes" id="UP001215598"/>
    </source>
</evidence>
<name>A0AAD7H4M6_9AGAR</name>
<evidence type="ECO:0000313" key="1">
    <source>
        <dbReference type="EMBL" id="KAJ7712295.1"/>
    </source>
</evidence>
<feature type="non-terminal residue" evidence="1">
    <location>
        <position position="1"/>
    </location>
</feature>